<name>A0ABW5IH27_9BACT</name>
<keyword evidence="4" id="KW-1185">Reference proteome</keyword>
<evidence type="ECO:0000313" key="3">
    <source>
        <dbReference type="EMBL" id="MFD2512573.1"/>
    </source>
</evidence>
<proteinExistence type="predicted"/>
<evidence type="ECO:0000256" key="2">
    <source>
        <dbReference type="SAM" id="SignalP"/>
    </source>
</evidence>
<comment type="caution">
    <text evidence="3">The sequence shown here is derived from an EMBL/GenBank/DDBJ whole genome shotgun (WGS) entry which is preliminary data.</text>
</comment>
<dbReference type="Proteomes" id="UP001597544">
    <property type="component" value="Unassembled WGS sequence"/>
</dbReference>
<organism evidence="3 4">
    <name type="scientific">Pontibacter locisalis</name>
    <dbReference type="NCBI Taxonomy" id="1719035"/>
    <lineage>
        <taxon>Bacteria</taxon>
        <taxon>Pseudomonadati</taxon>
        <taxon>Bacteroidota</taxon>
        <taxon>Cytophagia</taxon>
        <taxon>Cytophagales</taxon>
        <taxon>Hymenobacteraceae</taxon>
        <taxon>Pontibacter</taxon>
    </lineage>
</organism>
<feature type="region of interest" description="Disordered" evidence="1">
    <location>
        <begin position="33"/>
        <end position="55"/>
    </location>
</feature>
<accession>A0ABW5IH27</accession>
<evidence type="ECO:0008006" key="5">
    <source>
        <dbReference type="Google" id="ProtNLM"/>
    </source>
</evidence>
<sequence length="274" mass="30850">MKFITMKPNQFLLMAGLGLATLTFSSCEKEQVLPATPGKPTTGTPTTTTPPPVTTPPVTTNSLVKQFDTDVFKYDARNRVVEVSYTYQADLGYAVVYEGSKVARLNYKNGDYALYTYEGDKVVKAVVHAPDNKVKFDYTLAYTGDRVVKLTTITFVDIPSKRGHLSIIDYKYDTKGNLAEQVLVWSPSNSPDDMRGPTVIKWGDYDNNPNPMPFTLHNLYIPGVKVSTNNPGFRDLYGKELYAYTYHDSGMPKERTLRLEREPGLQPYTVKYTY</sequence>
<gene>
    <name evidence="3" type="ORF">ACFSRY_01730</name>
</gene>
<protein>
    <recommendedName>
        <fullName evidence="5">YD repeat-containing protein</fullName>
    </recommendedName>
</protein>
<evidence type="ECO:0000256" key="1">
    <source>
        <dbReference type="SAM" id="MobiDB-lite"/>
    </source>
</evidence>
<reference evidence="4" key="1">
    <citation type="journal article" date="2019" name="Int. J. Syst. Evol. Microbiol.">
        <title>The Global Catalogue of Microorganisms (GCM) 10K type strain sequencing project: providing services to taxonomists for standard genome sequencing and annotation.</title>
        <authorList>
            <consortium name="The Broad Institute Genomics Platform"/>
            <consortium name="The Broad Institute Genome Sequencing Center for Infectious Disease"/>
            <person name="Wu L."/>
            <person name="Ma J."/>
        </authorList>
    </citation>
    <scope>NUCLEOTIDE SEQUENCE [LARGE SCALE GENOMIC DNA]</scope>
    <source>
        <strain evidence="4">KCTC 42498</strain>
    </source>
</reference>
<feature type="compositionally biased region" description="Low complexity" evidence="1">
    <location>
        <begin position="36"/>
        <end position="47"/>
    </location>
</feature>
<feature type="signal peptide" evidence="2">
    <location>
        <begin position="1"/>
        <end position="20"/>
    </location>
</feature>
<feature type="chain" id="PRO_5045655113" description="YD repeat-containing protein" evidence="2">
    <location>
        <begin position="21"/>
        <end position="274"/>
    </location>
</feature>
<dbReference type="PROSITE" id="PS51257">
    <property type="entry name" value="PROKAR_LIPOPROTEIN"/>
    <property type="match status" value="1"/>
</dbReference>
<dbReference type="RefSeq" id="WP_377502803.1">
    <property type="nucleotide sequence ID" value="NZ_JBHULU010000002.1"/>
</dbReference>
<keyword evidence="2" id="KW-0732">Signal</keyword>
<evidence type="ECO:0000313" key="4">
    <source>
        <dbReference type="Proteomes" id="UP001597544"/>
    </source>
</evidence>
<dbReference type="EMBL" id="JBHULU010000002">
    <property type="protein sequence ID" value="MFD2512573.1"/>
    <property type="molecule type" value="Genomic_DNA"/>
</dbReference>